<dbReference type="PANTHER" id="PTHR48061">
    <property type="entry name" value="LEUCINE-RICH REPEAT RECEPTOR PROTEIN KINASE EMS1-LIKE-RELATED"/>
    <property type="match status" value="1"/>
</dbReference>
<dbReference type="PANTHER" id="PTHR48061:SF12">
    <property type="entry name" value="DISEASE RESISTANCE LIKE PROTEIN"/>
    <property type="match status" value="1"/>
</dbReference>
<keyword evidence="6" id="KW-0675">Receptor</keyword>
<accession>A0A2P6PNV9</accession>
<keyword evidence="9" id="KW-1185">Reference proteome</keyword>
<protein>
    <submittedName>
        <fullName evidence="8">Putative leucine-rich repeat domain, L domain-containing protein</fullName>
    </submittedName>
</protein>
<dbReference type="InterPro" id="IPR046956">
    <property type="entry name" value="RLP23-like"/>
</dbReference>
<keyword evidence="3" id="KW-0732">Signal</keyword>
<organism evidence="8 9">
    <name type="scientific">Rosa chinensis</name>
    <name type="common">China rose</name>
    <dbReference type="NCBI Taxonomy" id="74649"/>
    <lineage>
        <taxon>Eukaryota</taxon>
        <taxon>Viridiplantae</taxon>
        <taxon>Streptophyta</taxon>
        <taxon>Embryophyta</taxon>
        <taxon>Tracheophyta</taxon>
        <taxon>Spermatophyta</taxon>
        <taxon>Magnoliopsida</taxon>
        <taxon>eudicotyledons</taxon>
        <taxon>Gunneridae</taxon>
        <taxon>Pentapetalae</taxon>
        <taxon>rosids</taxon>
        <taxon>fabids</taxon>
        <taxon>Rosales</taxon>
        <taxon>Rosaceae</taxon>
        <taxon>Rosoideae</taxon>
        <taxon>Rosoideae incertae sedis</taxon>
        <taxon>Rosa</taxon>
    </lineage>
</organism>
<evidence type="ECO:0000313" key="9">
    <source>
        <dbReference type="Proteomes" id="UP000238479"/>
    </source>
</evidence>
<dbReference type="EMBL" id="PDCK01000044">
    <property type="protein sequence ID" value="PRQ23623.1"/>
    <property type="molecule type" value="Genomic_DNA"/>
</dbReference>
<evidence type="ECO:0000313" key="8">
    <source>
        <dbReference type="EMBL" id="PRQ23623.1"/>
    </source>
</evidence>
<dbReference type="SUPFAM" id="SSF52058">
    <property type="entry name" value="L domain-like"/>
    <property type="match status" value="1"/>
</dbReference>
<keyword evidence="2" id="KW-0812">Transmembrane</keyword>
<dbReference type="Gramene" id="PRQ23623">
    <property type="protein sequence ID" value="PRQ23623"/>
    <property type="gene ID" value="RchiOBHm_Chr6g0263391"/>
</dbReference>
<evidence type="ECO:0000256" key="7">
    <source>
        <dbReference type="ARBA" id="ARBA00023180"/>
    </source>
</evidence>
<comment type="subcellular location">
    <subcellularLocation>
        <location evidence="1">Membrane</location>
        <topology evidence="1">Single-pass type I membrane protein</topology>
    </subcellularLocation>
</comment>
<dbReference type="Pfam" id="PF00560">
    <property type="entry name" value="LRR_1"/>
    <property type="match status" value="2"/>
</dbReference>
<evidence type="ECO:0000256" key="5">
    <source>
        <dbReference type="ARBA" id="ARBA00023136"/>
    </source>
</evidence>
<evidence type="ECO:0000256" key="3">
    <source>
        <dbReference type="ARBA" id="ARBA00022729"/>
    </source>
</evidence>
<dbReference type="InterPro" id="IPR001611">
    <property type="entry name" value="Leu-rich_rpt"/>
</dbReference>
<dbReference type="AlphaFoldDB" id="A0A2P6PNV9"/>
<evidence type="ECO:0000256" key="6">
    <source>
        <dbReference type="ARBA" id="ARBA00023170"/>
    </source>
</evidence>
<dbReference type="Proteomes" id="UP000238479">
    <property type="component" value="Chromosome 6"/>
</dbReference>
<evidence type="ECO:0000256" key="1">
    <source>
        <dbReference type="ARBA" id="ARBA00004479"/>
    </source>
</evidence>
<keyword evidence="5" id="KW-0472">Membrane</keyword>
<evidence type="ECO:0000256" key="4">
    <source>
        <dbReference type="ARBA" id="ARBA00022989"/>
    </source>
</evidence>
<gene>
    <name evidence="8" type="ORF">RchiOBHm_Chr6g0263391</name>
</gene>
<dbReference type="Gene3D" id="3.80.10.10">
    <property type="entry name" value="Ribonuclease Inhibitor"/>
    <property type="match status" value="1"/>
</dbReference>
<comment type="caution">
    <text evidence="8">The sequence shown here is derived from an EMBL/GenBank/DDBJ whole genome shotgun (WGS) entry which is preliminary data.</text>
</comment>
<proteinExistence type="predicted"/>
<keyword evidence="7" id="KW-0325">Glycoprotein</keyword>
<dbReference type="InterPro" id="IPR032675">
    <property type="entry name" value="LRR_dom_sf"/>
</dbReference>
<sequence>MEFYHISNNNLTGEISPLICNASYLGSLDFSNNRLSGMIPQCPVNFIGNLEVLSLGINLFHGTLPEICTNRSLLTMMDVSRNQL</sequence>
<reference evidence="8 9" key="1">
    <citation type="journal article" date="2018" name="Nat. Genet.">
        <title>The Rosa genome provides new insights in the design of modern roses.</title>
        <authorList>
            <person name="Bendahmane M."/>
        </authorList>
    </citation>
    <scope>NUCLEOTIDE SEQUENCE [LARGE SCALE GENOMIC DNA]</scope>
    <source>
        <strain evidence="9">cv. Old Blush</strain>
    </source>
</reference>
<evidence type="ECO:0000256" key="2">
    <source>
        <dbReference type="ARBA" id="ARBA00022692"/>
    </source>
</evidence>
<keyword evidence="4" id="KW-1133">Transmembrane helix</keyword>
<dbReference type="GO" id="GO:0016020">
    <property type="term" value="C:membrane"/>
    <property type="evidence" value="ECO:0007669"/>
    <property type="project" value="UniProtKB-SubCell"/>
</dbReference>
<name>A0A2P6PNV9_ROSCH</name>